<dbReference type="Pfam" id="PF14699">
    <property type="entry name" value="hGDE_N"/>
    <property type="match status" value="1"/>
</dbReference>
<keyword evidence="13" id="KW-0511">Multifunctional enzyme</keyword>
<dbReference type="PANTHER" id="PTHR10569">
    <property type="entry name" value="GLYCOGEN DEBRANCHING ENZYME"/>
    <property type="match status" value="1"/>
</dbReference>
<evidence type="ECO:0000256" key="1">
    <source>
        <dbReference type="ARBA" id="ARBA00000439"/>
    </source>
</evidence>
<dbReference type="InterPro" id="IPR008928">
    <property type="entry name" value="6-hairpin_glycosidase_sf"/>
</dbReference>
<comment type="catalytic activity">
    <reaction evidence="1">
        <text>Transfers a segment of a (1-&gt;4)-alpha-D-glucan to a new position in an acceptor, which may be glucose or a (1-&gt;4)-alpha-D-glucan.</text>
        <dbReference type="EC" id="2.4.1.25"/>
    </reaction>
</comment>
<evidence type="ECO:0000256" key="4">
    <source>
        <dbReference type="ARBA" id="ARBA00004496"/>
    </source>
</evidence>
<dbReference type="Gene3D" id="1.50.10.10">
    <property type="match status" value="1"/>
</dbReference>
<evidence type="ECO:0000256" key="15">
    <source>
        <dbReference type="ARBA" id="ARBA00025780"/>
    </source>
</evidence>
<reference evidence="22" key="1">
    <citation type="submission" date="2019-10" db="EMBL/GenBank/DDBJ databases">
        <title>Conservation and host-specific expression of non-tandemly repeated heterogenous ribosome RNA gene in arbuscular mycorrhizal fungi.</title>
        <authorList>
            <person name="Maeda T."/>
            <person name="Kobayashi Y."/>
            <person name="Nakagawa T."/>
            <person name="Ezawa T."/>
            <person name="Yamaguchi K."/>
            <person name="Bino T."/>
            <person name="Nishimoto Y."/>
            <person name="Shigenobu S."/>
            <person name="Kawaguchi M."/>
        </authorList>
    </citation>
    <scope>NUCLEOTIDE SEQUENCE</scope>
    <source>
        <strain evidence="22">HR1</strain>
    </source>
</reference>
<evidence type="ECO:0000256" key="11">
    <source>
        <dbReference type="ARBA" id="ARBA00022801"/>
    </source>
</evidence>
<dbReference type="InterPro" id="IPR032788">
    <property type="entry name" value="AGL_central"/>
</dbReference>
<evidence type="ECO:0000256" key="3">
    <source>
        <dbReference type="ARBA" id="ARBA00003530"/>
    </source>
</evidence>
<dbReference type="OrthoDB" id="10248904at2759"/>
<dbReference type="SUPFAM" id="SSF51445">
    <property type="entry name" value="(Trans)glycosidases"/>
    <property type="match status" value="1"/>
</dbReference>
<evidence type="ECO:0000256" key="16">
    <source>
        <dbReference type="ARBA" id="ARBA00031477"/>
    </source>
</evidence>
<feature type="domain" description="Glycogen debranching enzyme glucanotransferase" evidence="20">
    <location>
        <begin position="147"/>
        <end position="407"/>
    </location>
</feature>
<dbReference type="SUPFAM" id="SSF48208">
    <property type="entry name" value="Six-hairpin glycosidases"/>
    <property type="match status" value="1"/>
</dbReference>
<comment type="caution">
    <text evidence="22">The sequence shown here is derived from an EMBL/GenBank/DDBJ whole genome shotgun (WGS) entry which is preliminary data.</text>
</comment>
<feature type="domain" description="Glycogen debranching enzyme central" evidence="21">
    <location>
        <begin position="854"/>
        <end position="1091"/>
    </location>
</feature>
<name>A0A8H3L2V0_9GLOM</name>
<evidence type="ECO:0000259" key="21">
    <source>
        <dbReference type="Pfam" id="PF14702"/>
    </source>
</evidence>
<comment type="subcellular location">
    <subcellularLocation>
        <location evidence="4">Cytoplasm</location>
    </subcellularLocation>
</comment>
<evidence type="ECO:0000259" key="18">
    <source>
        <dbReference type="Pfam" id="PF06202"/>
    </source>
</evidence>
<evidence type="ECO:0000256" key="8">
    <source>
        <dbReference type="ARBA" id="ARBA00022490"/>
    </source>
</evidence>
<keyword evidence="9" id="KW-0328">Glycosyltransferase</keyword>
<dbReference type="EMBL" id="BLAL01000040">
    <property type="protein sequence ID" value="GES78940.1"/>
    <property type="molecule type" value="Genomic_DNA"/>
</dbReference>
<dbReference type="GO" id="GO:0004135">
    <property type="term" value="F:amylo-alpha-1,6-glucosidase activity"/>
    <property type="evidence" value="ECO:0007669"/>
    <property type="project" value="UniProtKB-EC"/>
</dbReference>
<dbReference type="GO" id="GO:0004134">
    <property type="term" value="F:4-alpha-glucanotransferase activity"/>
    <property type="evidence" value="ECO:0007669"/>
    <property type="project" value="UniProtKB-EC"/>
</dbReference>
<evidence type="ECO:0000256" key="7">
    <source>
        <dbReference type="ARBA" id="ARBA00020723"/>
    </source>
</evidence>
<feature type="domain" description="Eukaryotic glycogen debranching enzyme N-terminal" evidence="19">
    <location>
        <begin position="42"/>
        <end position="128"/>
    </location>
</feature>
<dbReference type="GO" id="GO:0005980">
    <property type="term" value="P:glycogen catabolic process"/>
    <property type="evidence" value="ECO:0007669"/>
    <property type="project" value="InterPro"/>
</dbReference>
<dbReference type="FunFam" id="3.20.20.80:FF:000242">
    <property type="entry name" value="Glycogen debranching enzyme Gdb1, putative"/>
    <property type="match status" value="1"/>
</dbReference>
<gene>
    <name evidence="22" type="ORF">RCL2_000625100</name>
</gene>
<dbReference type="Pfam" id="PF06202">
    <property type="entry name" value="GDE_C"/>
    <property type="match status" value="1"/>
</dbReference>
<dbReference type="InterPro" id="IPR010401">
    <property type="entry name" value="AGL/Gdb1"/>
</dbReference>
<dbReference type="Proteomes" id="UP000615446">
    <property type="component" value="Unassembled WGS sequence"/>
</dbReference>
<feature type="compositionally biased region" description="Basic and acidic residues" evidence="17">
    <location>
        <begin position="448"/>
        <end position="518"/>
    </location>
</feature>
<evidence type="ECO:0000313" key="23">
    <source>
        <dbReference type="Proteomes" id="UP000615446"/>
    </source>
</evidence>
<protein>
    <recommendedName>
        <fullName evidence="7">Glycogen debranching enzyme</fullName>
        <ecNumber evidence="5">2.4.1.25</ecNumber>
        <ecNumber evidence="6">3.2.1.33</ecNumber>
    </recommendedName>
    <alternativeName>
        <fullName evidence="16">Glycogen debrancher</fullName>
    </alternativeName>
</protein>
<evidence type="ECO:0000256" key="12">
    <source>
        <dbReference type="ARBA" id="ARBA00023056"/>
    </source>
</evidence>
<evidence type="ECO:0000256" key="6">
    <source>
        <dbReference type="ARBA" id="ARBA00012778"/>
    </source>
</evidence>
<evidence type="ECO:0000256" key="17">
    <source>
        <dbReference type="SAM" id="MobiDB-lite"/>
    </source>
</evidence>
<evidence type="ECO:0000256" key="5">
    <source>
        <dbReference type="ARBA" id="ARBA00012560"/>
    </source>
</evidence>
<dbReference type="InterPro" id="IPR032790">
    <property type="entry name" value="GDE_C"/>
</dbReference>
<dbReference type="Pfam" id="PF14702">
    <property type="entry name" value="hGDE_central"/>
    <property type="match status" value="1"/>
</dbReference>
<dbReference type="PANTHER" id="PTHR10569:SF2">
    <property type="entry name" value="GLYCOGEN DEBRANCHING ENZYME"/>
    <property type="match status" value="1"/>
</dbReference>
<dbReference type="EC" id="3.2.1.33" evidence="6"/>
<dbReference type="FunFam" id="3.20.20.80:FF:000070">
    <property type="entry name" value="GDB1p Glycogen debranching enzyme"/>
    <property type="match status" value="1"/>
</dbReference>
<evidence type="ECO:0000256" key="14">
    <source>
        <dbReference type="ARBA" id="ARBA00023295"/>
    </source>
</evidence>
<dbReference type="FunFam" id="1.50.10.10:FF:000039">
    <property type="entry name" value="Glycogen debranching enzyme Gdb1, putative"/>
    <property type="match status" value="1"/>
</dbReference>
<evidence type="ECO:0000259" key="19">
    <source>
        <dbReference type="Pfam" id="PF14699"/>
    </source>
</evidence>
<evidence type="ECO:0000256" key="13">
    <source>
        <dbReference type="ARBA" id="ARBA00023268"/>
    </source>
</evidence>
<dbReference type="CDD" id="cd11327">
    <property type="entry name" value="AmyAc_Glg_debranch_2"/>
    <property type="match status" value="1"/>
</dbReference>
<keyword evidence="10" id="KW-0808">Transferase</keyword>
<accession>A0A8H3L2V0</accession>
<keyword evidence="14" id="KW-0326">Glycosidase</keyword>
<dbReference type="Pfam" id="PF14701">
    <property type="entry name" value="hDGE_amylase"/>
    <property type="match status" value="2"/>
</dbReference>
<dbReference type="GO" id="GO:0005737">
    <property type="term" value="C:cytoplasm"/>
    <property type="evidence" value="ECO:0007669"/>
    <property type="project" value="UniProtKB-SubCell"/>
</dbReference>
<keyword evidence="8" id="KW-0963">Cytoplasm</keyword>
<keyword evidence="12" id="KW-0320">Glycogen biosynthesis</keyword>
<dbReference type="InterPro" id="IPR017853">
    <property type="entry name" value="GH"/>
</dbReference>
<evidence type="ECO:0000313" key="22">
    <source>
        <dbReference type="EMBL" id="GES78940.1"/>
    </source>
</evidence>
<dbReference type="InterPro" id="IPR012341">
    <property type="entry name" value="6hp_glycosidase-like_sf"/>
</dbReference>
<evidence type="ECO:0000259" key="20">
    <source>
        <dbReference type="Pfam" id="PF14701"/>
    </source>
</evidence>
<organism evidence="22 23">
    <name type="scientific">Rhizophagus clarus</name>
    <dbReference type="NCBI Taxonomy" id="94130"/>
    <lineage>
        <taxon>Eukaryota</taxon>
        <taxon>Fungi</taxon>
        <taxon>Fungi incertae sedis</taxon>
        <taxon>Mucoromycota</taxon>
        <taxon>Glomeromycotina</taxon>
        <taxon>Glomeromycetes</taxon>
        <taxon>Glomerales</taxon>
        <taxon>Glomeraceae</taxon>
        <taxon>Rhizophagus</taxon>
    </lineage>
</organism>
<comment type="similarity">
    <text evidence="15">Belongs to the glycogen debranching enzyme family.</text>
</comment>
<feature type="region of interest" description="Disordered" evidence="17">
    <location>
        <begin position="430"/>
        <end position="518"/>
    </location>
</feature>
<evidence type="ECO:0000256" key="10">
    <source>
        <dbReference type="ARBA" id="ARBA00022679"/>
    </source>
</evidence>
<comment type="catalytic activity">
    <reaction evidence="2">
        <text>Hydrolysis of (1-&gt;6)-alpha-D-glucosidic branch linkages in glycogen phosphorylase limit dextrin.</text>
        <dbReference type="EC" id="3.2.1.33"/>
    </reaction>
</comment>
<dbReference type="GO" id="GO:0005978">
    <property type="term" value="P:glycogen biosynthetic process"/>
    <property type="evidence" value="ECO:0007669"/>
    <property type="project" value="UniProtKB-KW"/>
</dbReference>
<comment type="function">
    <text evidence="3">Multifunctional enzyme acting as 1,4-alpha-D-glucan:1,4-alpha-D-glucan 4-alpha-D-glycosyltransferase and amylo-1,6-glucosidase in glycogen degradation.</text>
</comment>
<evidence type="ECO:0000256" key="2">
    <source>
        <dbReference type="ARBA" id="ARBA00000927"/>
    </source>
</evidence>
<sequence length="1646" mass="188373">MQLPERNTTMINAYRLELEADGSLSKEKSFIRLPSPFNPYILRFNIRAGSFASHRGILYTNYPIDGSEFDRKKFHSKRFPIEFSKPLNIDIIIQRPGAYEFYVEYKDLNSNLIKSIKSHFVVDPSLHISTGRRIFTSELITSEPTVQIPLDGLVIQSVLPKLIGRFSEWDSHMKAISDLGYNMIHFVPMQVRGFSNSPYSIYDQLSFSNDLFEPEDRSRSPDEKIEIVKKTINKLEHEYKLLSLSDIVWNHTANNCEWLQEHPEAGYNLINSPHLTPAFELDTALLEYSSDLAKLGFPTRMNNEHDLELIIEGVKEHVISKIRLWEFYVVNVKEAMNEFKEALNKPWPPPRKDIDFSALSFKGQAKSLADNALYFKGAFGQRFYKKLNYESSISFILGLIESEKKNKPIDDNGNTDANDDDDDEVSLSDLIIDKNSNTSAEKPVSNKTEAEINSNEKEDKSDVKITAEQKLDEKTDEKSDEKTDEKSDEKSDEKTDEKSDEKTDEKSDEKSDEKTDEKSVLMEKMIDKFEKLVNEINLPFYVLYDDDVIAILDNLWNRAKYLKLDPHGPKQGEINLKVPLVERYFTRIPLNEITKKHPKGALAVVNNGWMWNANPLQDFASSGSSAYLRREVIVWGDCVKLRYGKNRDDSPWLWDHMTKYTVQLAKLFHGLRIDNCHSTPIHVAQYLLDKARRVRPDLYVVAELFTGSEETDIKFVRSIGINSLIREAMQAWDPRELSRLVHRHGGKPIGSMDTECLTSVSTCKGLDGESDVQCLVTPLLGSKPHALFMDCSHDNETPHQKRIAEDTLSNGALVAMSSCATGSVKGYDEVYPELVDLVKETRPYALYEKPLDIGIGRVKKVLQHLHTEMTLDGYIETHVHLENDYISVHRLHPHTHKGYLLIAHCAFTNNSSSISPIKLRGTRVELVFSTTLKVHSREFTPHKDYLTGISSSLESLNGPNLRKISDDHGYYTEVTLPKEFPPGSVMLMKTWVDKQHNGLDEFLTSNVEEPFRELDLVDLNIVLHRCGGEENDVTPGHSVYNIPGYGDLPYCGLEGFMTILRQVMKHNDMGHPFSSNLREGHWALDYVVNRLERYLKISPRLQELIKWYKERFDAIKTAPNFLVPKYFALVIKTAYEAATKRVLEQSSSFVYEGGPFIQSLALCSVQMYGTVLSTGLHPTEIGPSMAAGLPHFTYKHMRCWGRDVFISLRGLFITTGNFEAARRHIIGFASVLKHGLIPNLLDAGRRPRYNCRDASWWFLQSIQEYCKFSPEGLEFLKTSVIRRFPKSDEFIEADDPLAYSYESTILEIIQEILVRHAKGIHFKEWNAGPNLDHAMTEKGFQIDIQVDWETGLLFGGNEFNCGTWMDKMGESEKAGNKGLPATPRDGASVEIIGLLKSALRWLTELSEQGHYPWKEVELEGNRRITFAEWNDLIQKSFEKCFYIPLDQADDSRYELNTKLVNRRGVYKDTYKASNNYGDYQLRPNFPIAMVVAPELFDNQHALQALNVAREVLAGPLGMRSLDPKDWAYRGIYDNNNDNDDKSIAKGWNYHQGPEWLWCTGYFLRAYLYFDTRVGKGKDNPHETIYDITQHLLPHRKIIETSPWAGLPELTNANGAECYHSCPTQAWSSATLLDLFDDIKKLEKTFK</sequence>
<dbReference type="Gene3D" id="3.20.20.80">
    <property type="entry name" value="Glycosidases"/>
    <property type="match status" value="2"/>
</dbReference>
<feature type="compositionally biased region" description="Polar residues" evidence="17">
    <location>
        <begin position="434"/>
        <end position="447"/>
    </location>
</feature>
<dbReference type="EC" id="2.4.1.25" evidence="5"/>
<feature type="domain" description="Glycogen debranching enzyme glucanotransferase" evidence="20">
    <location>
        <begin position="449"/>
        <end position="699"/>
    </location>
</feature>
<proteinExistence type="inferred from homology"/>
<evidence type="ECO:0000256" key="9">
    <source>
        <dbReference type="ARBA" id="ARBA00022676"/>
    </source>
</evidence>
<keyword evidence="11 22" id="KW-0378">Hydrolase</keyword>
<dbReference type="InterPro" id="IPR029436">
    <property type="entry name" value="AGL_euk_N"/>
</dbReference>
<dbReference type="InterPro" id="IPR032792">
    <property type="entry name" value="AGL_glucanoTrfase"/>
</dbReference>
<feature type="domain" description="Glycogen debranching enzyme C-terminal" evidence="18">
    <location>
        <begin position="1179"/>
        <end position="1632"/>
    </location>
</feature>